<dbReference type="RefSeq" id="WP_290707791.1">
    <property type="nucleotide sequence ID" value="NZ_BAAAVS010000019.1"/>
</dbReference>
<accession>A0ABP6L8J4</accession>
<protein>
    <recommendedName>
        <fullName evidence="3">ESX-1 scaffolding and assembly protein SaeC</fullName>
    </recommendedName>
</protein>
<evidence type="ECO:0000313" key="2">
    <source>
        <dbReference type="Proteomes" id="UP001501035"/>
    </source>
</evidence>
<dbReference type="Proteomes" id="UP001501035">
    <property type="component" value="Unassembled WGS sequence"/>
</dbReference>
<organism evidence="1 2">
    <name type="scientific">Gordonia defluvii</name>
    <dbReference type="NCBI Taxonomy" id="283718"/>
    <lineage>
        <taxon>Bacteria</taxon>
        <taxon>Bacillati</taxon>
        <taxon>Actinomycetota</taxon>
        <taxon>Actinomycetes</taxon>
        <taxon>Mycobacteriales</taxon>
        <taxon>Gordoniaceae</taxon>
        <taxon>Gordonia</taxon>
    </lineage>
</organism>
<comment type="caution">
    <text evidence="1">The sequence shown here is derived from an EMBL/GenBank/DDBJ whole genome shotgun (WGS) entry which is preliminary data.</text>
</comment>
<evidence type="ECO:0008006" key="3">
    <source>
        <dbReference type="Google" id="ProtNLM"/>
    </source>
</evidence>
<reference evidence="2" key="1">
    <citation type="journal article" date="2019" name="Int. J. Syst. Evol. Microbiol.">
        <title>The Global Catalogue of Microorganisms (GCM) 10K type strain sequencing project: providing services to taxonomists for standard genome sequencing and annotation.</title>
        <authorList>
            <consortium name="The Broad Institute Genomics Platform"/>
            <consortium name="The Broad Institute Genome Sequencing Center for Infectious Disease"/>
            <person name="Wu L."/>
            <person name="Ma J."/>
        </authorList>
    </citation>
    <scope>NUCLEOTIDE SEQUENCE [LARGE SCALE GENOMIC DNA]</scope>
    <source>
        <strain evidence="2">JCM 14234</strain>
    </source>
</reference>
<gene>
    <name evidence="1" type="ORF">GCM10010528_10840</name>
</gene>
<evidence type="ECO:0000313" key="1">
    <source>
        <dbReference type="EMBL" id="GAA3031469.1"/>
    </source>
</evidence>
<name>A0ABP6L8J4_9ACTN</name>
<dbReference type="EMBL" id="BAAAVS010000019">
    <property type="protein sequence ID" value="GAA3031469.1"/>
    <property type="molecule type" value="Genomic_DNA"/>
</dbReference>
<proteinExistence type="predicted"/>
<keyword evidence="2" id="KW-1185">Reference proteome</keyword>
<sequence>MTKCPRCFSMLGTDDAVAWVDRDPAQVVVDPVASAYAGREVRMGVVTLARRHEWAGEWPPTPDPPCDPVCPTCHFVLPQHWYHGNAICLTMAGARATGKTVYIAVLIKQLQRFAARLDREVFPANDETVRRFRDEYEKPLFEDRGILQPTPRASLHGSYQHDPLIFNLGEWGRKRQYLVIRDVAGEDLEAADVGGLSWEFFSRADAVLFLFDPLCVGEIANQLRDLVPPPSSLGGDPRHVLHTMTNLIGNGSPKLAVILSKFDALQALSVVEASAWGAMMAQPGAAYNRDPSLFARTYDENDGQALHEEVRSLLTRLDAGPALTTMVNPVTGRQYEHRFFAVSALGASPEGDKLSDRGISPFRVTDPVRWVLAGSNVMVEGA</sequence>